<evidence type="ECO:0000259" key="2">
    <source>
        <dbReference type="PROSITE" id="PS51832"/>
    </source>
</evidence>
<evidence type="ECO:0000259" key="1">
    <source>
        <dbReference type="PROSITE" id="PS51831"/>
    </source>
</evidence>
<dbReference type="InterPro" id="IPR006674">
    <property type="entry name" value="HD_domain"/>
</dbReference>
<dbReference type="Proteomes" id="UP000515733">
    <property type="component" value="Chromosome"/>
</dbReference>
<dbReference type="InterPro" id="IPR003607">
    <property type="entry name" value="HD/PDEase_dom"/>
</dbReference>
<dbReference type="KEGG" id="doe:DENOEST_1635"/>
<dbReference type="CDD" id="cd00077">
    <property type="entry name" value="HDc"/>
    <property type="match status" value="1"/>
</dbReference>
<dbReference type="PROSITE" id="PS51832">
    <property type="entry name" value="HD_GYP"/>
    <property type="match status" value="1"/>
</dbReference>
<accession>A0A6S6XV97</accession>
<gene>
    <name evidence="3" type="ORF">DENOEST_1635</name>
</gene>
<dbReference type="Gene3D" id="2.20.28.160">
    <property type="match status" value="1"/>
</dbReference>
<dbReference type="PANTHER" id="PTHR43155:SF2">
    <property type="entry name" value="CYCLIC DI-GMP PHOSPHODIESTERASE PA4108"/>
    <property type="match status" value="1"/>
</dbReference>
<dbReference type="SUPFAM" id="SSF109604">
    <property type="entry name" value="HD-domain/PDEase-like"/>
    <property type="match status" value="1"/>
</dbReference>
<keyword evidence="3" id="KW-0378">Hydrolase</keyword>
<dbReference type="InterPro" id="IPR037522">
    <property type="entry name" value="HD_GYP_dom"/>
</dbReference>
<protein>
    <submittedName>
        <fullName evidence="3">Phosphohydrolase</fullName>
    </submittedName>
</protein>
<dbReference type="OrthoDB" id="9763857at2"/>
<dbReference type="Gene3D" id="1.10.3210.10">
    <property type="entry name" value="Hypothetical protein af1432"/>
    <property type="match status" value="1"/>
</dbReference>
<feature type="domain" description="HD" evidence="1">
    <location>
        <begin position="25"/>
        <end position="147"/>
    </location>
</feature>
<evidence type="ECO:0000313" key="4">
    <source>
        <dbReference type="Proteomes" id="UP000515733"/>
    </source>
</evidence>
<dbReference type="EMBL" id="LR778301">
    <property type="protein sequence ID" value="CAB1368800.1"/>
    <property type="molecule type" value="Genomic_DNA"/>
</dbReference>
<organism evidence="3 4">
    <name type="scientific">Denitratisoma oestradiolicum</name>
    <dbReference type="NCBI Taxonomy" id="311182"/>
    <lineage>
        <taxon>Bacteria</taxon>
        <taxon>Pseudomonadati</taxon>
        <taxon>Pseudomonadota</taxon>
        <taxon>Betaproteobacteria</taxon>
        <taxon>Nitrosomonadales</taxon>
        <taxon>Sterolibacteriaceae</taxon>
        <taxon>Denitratisoma</taxon>
    </lineage>
</organism>
<dbReference type="RefSeq" id="WP_145768852.1">
    <property type="nucleotide sequence ID" value="NZ_LR778301.1"/>
</dbReference>
<sequence>MNPLQDLLKSLYIMASLVEARDPYTGGHLWRVSQYSRLLAEDAGLSSQDIARITLGGFLHDLGKIGVPDAILNKPDRLTDDEYAIIKTHPEVGERLLSGHPLADLARAAVLSHHETPDGRGYPRRLAGGDIPTDARIVGIADAFDAMTSTRPYRHGMPIAKALAIIDENLGSQFDRDLGQRFLRLGQGGALDHVAGHSDTGIPVQECPMCGPTIVVRRDQKTGTLVYCRHCGGESRVLREDGAIRLAPTGGRGSAEALQPEADTGLIDGLVAESARVLGLHRMASYSR</sequence>
<dbReference type="PANTHER" id="PTHR43155">
    <property type="entry name" value="CYCLIC DI-GMP PHOSPHODIESTERASE PA4108-RELATED"/>
    <property type="match status" value="1"/>
</dbReference>
<dbReference type="Pfam" id="PF13487">
    <property type="entry name" value="HD_5"/>
    <property type="match status" value="1"/>
</dbReference>
<proteinExistence type="predicted"/>
<reference evidence="3 4" key="1">
    <citation type="submission" date="2020-03" db="EMBL/GenBank/DDBJ databases">
        <authorList>
            <consortium name="Genoscope - CEA"/>
            <person name="William W."/>
        </authorList>
    </citation>
    <scope>NUCLEOTIDE SEQUENCE [LARGE SCALE GENOMIC DNA]</scope>
    <source>
        <strain evidence="4">DSM 16959</strain>
    </source>
</reference>
<dbReference type="GO" id="GO:0008081">
    <property type="term" value="F:phosphoric diester hydrolase activity"/>
    <property type="evidence" value="ECO:0007669"/>
    <property type="project" value="UniProtKB-ARBA"/>
</dbReference>
<feature type="domain" description="HD-GYP" evidence="2">
    <location>
        <begin position="3"/>
        <end position="198"/>
    </location>
</feature>
<evidence type="ECO:0000313" key="3">
    <source>
        <dbReference type="EMBL" id="CAB1368800.1"/>
    </source>
</evidence>
<name>A0A6S6XV97_9PROT</name>
<dbReference type="AlphaFoldDB" id="A0A6S6XV97"/>
<dbReference type="PROSITE" id="PS51831">
    <property type="entry name" value="HD"/>
    <property type="match status" value="1"/>
</dbReference>
<dbReference type="SMART" id="SM00471">
    <property type="entry name" value="HDc"/>
    <property type="match status" value="1"/>
</dbReference>
<keyword evidence="4" id="KW-1185">Reference proteome</keyword>